<dbReference type="Gene3D" id="3.90.1200.10">
    <property type="match status" value="1"/>
</dbReference>
<accession>A0A173TAA3</accession>
<keyword evidence="4 7" id="KW-0418">Kinase</keyword>
<dbReference type="Gene3D" id="3.30.200.20">
    <property type="entry name" value="Phosphorylase Kinase, domain 1"/>
    <property type="match status" value="1"/>
</dbReference>
<name>A0A173TAA3_9FIRM</name>
<keyword evidence="5" id="KW-0067">ATP-binding</keyword>
<dbReference type="PANTHER" id="PTHR34273:SF2">
    <property type="entry name" value="METHYLTHIORIBOSE KINASE"/>
    <property type="match status" value="1"/>
</dbReference>
<dbReference type="EC" id="2.7.1.100" evidence="7"/>
<keyword evidence="3" id="KW-0547">Nucleotide-binding</keyword>
<dbReference type="InterPro" id="IPR002575">
    <property type="entry name" value="Aminoglycoside_PTrfase"/>
</dbReference>
<evidence type="ECO:0000259" key="6">
    <source>
        <dbReference type="Pfam" id="PF01636"/>
    </source>
</evidence>
<evidence type="ECO:0000256" key="2">
    <source>
        <dbReference type="ARBA" id="ARBA00022679"/>
    </source>
</evidence>
<keyword evidence="2 7" id="KW-0808">Transferase</keyword>
<evidence type="ECO:0000313" key="7">
    <source>
        <dbReference type="EMBL" id="CUM99420.1"/>
    </source>
</evidence>
<dbReference type="RefSeq" id="WP_022170142.1">
    <property type="nucleotide sequence ID" value="NZ_CAUDVV010000028.1"/>
</dbReference>
<dbReference type="Pfam" id="PF01636">
    <property type="entry name" value="APH"/>
    <property type="match status" value="1"/>
</dbReference>
<sequence length="409" mass="48132">MIKITKENIIPYLKAHMPDFDDSLPVQISMVGEGTEEEDGDGYVNYIYRVQTPKESLVLKQGTEISRVSQQEIATYRNRLEYNSMRIFYAITPEYVPYLKFQDRENNIFVMEDVSDLKVVRFQLNKNKMFPELGRQCGEFMAKTEFCTSEYYLSREQYRGLQKHFENTELRKIMEDQMFLDCFGCDVDYSLGKNFADFADQFSKDSRYRTELYKLRRKFMSHADGLIHADLHTSNIMASRDKMKVIDMEFAFMGPFGYDLGYLVGNLISQYCAACFKRFPSEQSRKQFKAYLLATIKLLIETYMKTFTLCWEKSVKERYRGQQGLLQSILQEVMEDVPGYASMVNWFRSVSEIPYPDFDIIEDKDAKRNATVLSLMIDWGIMFGRYKYQSADDLIETIIGIEEEFRKSL</sequence>
<dbReference type="InterPro" id="IPR011009">
    <property type="entry name" value="Kinase-like_dom_sf"/>
</dbReference>
<evidence type="ECO:0000256" key="3">
    <source>
        <dbReference type="ARBA" id="ARBA00022741"/>
    </source>
</evidence>
<feature type="domain" description="Aminoglycoside phosphotransferase" evidence="6">
    <location>
        <begin position="208"/>
        <end position="266"/>
    </location>
</feature>
<dbReference type="Proteomes" id="UP000095390">
    <property type="component" value="Unassembled WGS sequence"/>
</dbReference>
<evidence type="ECO:0000313" key="8">
    <source>
        <dbReference type="Proteomes" id="UP000095390"/>
    </source>
</evidence>
<dbReference type="GO" id="GO:0046522">
    <property type="term" value="F:S-methyl-5-thioribose kinase activity"/>
    <property type="evidence" value="ECO:0007669"/>
    <property type="project" value="UniProtKB-EC"/>
</dbReference>
<proteinExistence type="inferred from homology"/>
<evidence type="ECO:0000256" key="1">
    <source>
        <dbReference type="ARBA" id="ARBA00010165"/>
    </source>
</evidence>
<dbReference type="AlphaFoldDB" id="A0A173TAA3"/>
<reference evidence="7 8" key="1">
    <citation type="submission" date="2015-09" db="EMBL/GenBank/DDBJ databases">
        <authorList>
            <consortium name="Pathogen Informatics"/>
        </authorList>
    </citation>
    <scope>NUCLEOTIDE SEQUENCE [LARGE SCALE GENOMIC DNA]</scope>
    <source>
        <strain evidence="7 8">2789STDY5834966</strain>
    </source>
</reference>
<comment type="similarity">
    <text evidence="1">Belongs to the methylthioribose kinase family.</text>
</comment>
<dbReference type="SUPFAM" id="SSF56112">
    <property type="entry name" value="Protein kinase-like (PK-like)"/>
    <property type="match status" value="1"/>
</dbReference>
<gene>
    <name evidence="7" type="primary">mtnK_1</name>
    <name evidence="7" type="ORF">ERS852578_01537</name>
</gene>
<dbReference type="GO" id="GO:0005524">
    <property type="term" value="F:ATP binding"/>
    <property type="evidence" value="ECO:0007669"/>
    <property type="project" value="UniProtKB-KW"/>
</dbReference>
<dbReference type="EMBL" id="CYYC01000016">
    <property type="protein sequence ID" value="CUM99420.1"/>
    <property type="molecule type" value="Genomic_DNA"/>
</dbReference>
<organism evidence="7 8">
    <name type="scientific">Anaerobutyricum hallii</name>
    <dbReference type="NCBI Taxonomy" id="39488"/>
    <lineage>
        <taxon>Bacteria</taxon>
        <taxon>Bacillati</taxon>
        <taxon>Bacillota</taxon>
        <taxon>Clostridia</taxon>
        <taxon>Lachnospirales</taxon>
        <taxon>Lachnospiraceae</taxon>
        <taxon>Anaerobutyricum</taxon>
    </lineage>
</organism>
<evidence type="ECO:0000256" key="4">
    <source>
        <dbReference type="ARBA" id="ARBA00022777"/>
    </source>
</evidence>
<dbReference type="OrthoDB" id="9777791at2"/>
<evidence type="ECO:0000256" key="5">
    <source>
        <dbReference type="ARBA" id="ARBA00022840"/>
    </source>
</evidence>
<dbReference type="PANTHER" id="PTHR34273">
    <property type="entry name" value="METHYLTHIORIBOSE KINASE"/>
    <property type="match status" value="1"/>
</dbReference>
<protein>
    <submittedName>
        <fullName evidence="7">Methylthioribose kinase</fullName>
        <ecNumber evidence="7">2.7.1.100</ecNumber>
    </submittedName>
</protein>